<dbReference type="Proteomes" id="UP000007110">
    <property type="component" value="Unassembled WGS sequence"/>
</dbReference>
<comment type="subcellular location">
    <subcellularLocation>
        <location evidence="1">Membrane</location>
        <topology evidence="1">Multi-pass membrane protein</topology>
    </subcellularLocation>
</comment>
<dbReference type="AlphaFoldDB" id="A0A7M7P3T4"/>
<dbReference type="Gene3D" id="2.70.170.10">
    <property type="entry name" value="Neurotransmitter-gated ion-channel ligand-binding domain"/>
    <property type="match status" value="1"/>
</dbReference>
<feature type="transmembrane region" description="Helical" evidence="5">
    <location>
        <begin position="315"/>
        <end position="339"/>
    </location>
</feature>
<evidence type="ECO:0000256" key="1">
    <source>
        <dbReference type="ARBA" id="ARBA00004141"/>
    </source>
</evidence>
<accession>A0A7M7P3T4</accession>
<name>A0A7M7P3T4_STRPU</name>
<keyword evidence="5" id="KW-0406">Ion transport</keyword>
<keyword evidence="2 5" id="KW-0812">Transmembrane</keyword>
<dbReference type="SUPFAM" id="SSF63712">
    <property type="entry name" value="Nicotinic receptor ligand binding domain-like"/>
    <property type="match status" value="1"/>
</dbReference>
<dbReference type="GO" id="GO:0043005">
    <property type="term" value="C:neuron projection"/>
    <property type="evidence" value="ECO:0000318"/>
    <property type="project" value="GO_Central"/>
</dbReference>
<keyword evidence="4 5" id="KW-0472">Membrane</keyword>
<dbReference type="GO" id="GO:0042391">
    <property type="term" value="P:regulation of membrane potential"/>
    <property type="evidence" value="ECO:0000318"/>
    <property type="project" value="GO_Central"/>
</dbReference>
<evidence type="ECO:0000256" key="2">
    <source>
        <dbReference type="ARBA" id="ARBA00022692"/>
    </source>
</evidence>
<keyword evidence="3 5" id="KW-1133">Transmembrane helix</keyword>
<dbReference type="RefSeq" id="XP_792536.4">
    <property type="nucleotide sequence ID" value="XM_787443.5"/>
</dbReference>
<organism evidence="8 9">
    <name type="scientific">Strongylocentrotus purpuratus</name>
    <name type="common">Purple sea urchin</name>
    <dbReference type="NCBI Taxonomy" id="7668"/>
    <lineage>
        <taxon>Eukaryota</taxon>
        <taxon>Metazoa</taxon>
        <taxon>Echinodermata</taxon>
        <taxon>Eleutherozoa</taxon>
        <taxon>Echinozoa</taxon>
        <taxon>Echinoidea</taxon>
        <taxon>Euechinoidea</taxon>
        <taxon>Echinacea</taxon>
        <taxon>Camarodonta</taxon>
        <taxon>Echinidea</taxon>
        <taxon>Strongylocentrotidae</taxon>
        <taxon>Strongylocentrotus</taxon>
    </lineage>
</organism>
<evidence type="ECO:0000256" key="4">
    <source>
        <dbReference type="ARBA" id="ARBA00023136"/>
    </source>
</evidence>
<protein>
    <submittedName>
        <fullName evidence="8">Uncharacterized protein</fullName>
    </submittedName>
</protein>
<reference evidence="9" key="1">
    <citation type="submission" date="2015-02" db="EMBL/GenBank/DDBJ databases">
        <title>Genome sequencing for Strongylocentrotus purpuratus.</title>
        <authorList>
            <person name="Murali S."/>
            <person name="Liu Y."/>
            <person name="Vee V."/>
            <person name="English A."/>
            <person name="Wang M."/>
            <person name="Skinner E."/>
            <person name="Han Y."/>
            <person name="Muzny D.M."/>
            <person name="Worley K.C."/>
            <person name="Gibbs R.A."/>
        </authorList>
    </citation>
    <scope>NUCLEOTIDE SEQUENCE</scope>
</reference>
<feature type="signal peptide" evidence="5">
    <location>
        <begin position="1"/>
        <end position="26"/>
    </location>
</feature>
<feature type="transmembrane region" description="Helical" evidence="5">
    <location>
        <begin position="254"/>
        <end position="279"/>
    </location>
</feature>
<dbReference type="InterPro" id="IPR006201">
    <property type="entry name" value="Neur_channel"/>
</dbReference>
<dbReference type="EnsemblMetazoa" id="XM_030988930">
    <property type="protein sequence ID" value="XP_030844790"/>
    <property type="gene ID" value="LOC587732"/>
</dbReference>
<reference evidence="8" key="2">
    <citation type="submission" date="2021-01" db="UniProtKB">
        <authorList>
            <consortium name="EnsemblMetazoa"/>
        </authorList>
    </citation>
    <scope>IDENTIFICATION</scope>
</reference>
<dbReference type="Pfam" id="PF02932">
    <property type="entry name" value="Neur_chan_memb"/>
    <property type="match status" value="1"/>
</dbReference>
<evidence type="ECO:0000259" key="6">
    <source>
        <dbReference type="Pfam" id="PF02931"/>
    </source>
</evidence>
<feature type="chain" id="PRO_5036509432" evidence="5">
    <location>
        <begin position="27"/>
        <end position="449"/>
    </location>
</feature>
<dbReference type="GO" id="GO:0098794">
    <property type="term" value="C:postsynapse"/>
    <property type="evidence" value="ECO:0007669"/>
    <property type="project" value="GOC"/>
</dbReference>
<dbReference type="InterPro" id="IPR006202">
    <property type="entry name" value="Neur_chan_lig-bd"/>
</dbReference>
<dbReference type="PRINTS" id="PR00252">
    <property type="entry name" value="NRIONCHANNEL"/>
</dbReference>
<keyword evidence="9" id="KW-1185">Reference proteome</keyword>
<dbReference type="InterPro" id="IPR038050">
    <property type="entry name" value="Neuro_actylchol_rec"/>
</dbReference>
<dbReference type="GO" id="GO:0005231">
    <property type="term" value="F:excitatory extracellular ligand-gated monoatomic ion channel activity"/>
    <property type="evidence" value="ECO:0000318"/>
    <property type="project" value="GO_Central"/>
</dbReference>
<feature type="domain" description="Neurotransmitter-gated ion-channel ligand-binding" evidence="6">
    <location>
        <begin position="44"/>
        <end position="253"/>
    </location>
</feature>
<feature type="domain" description="Neurotransmitter-gated ion-channel transmembrane" evidence="7">
    <location>
        <begin position="261"/>
        <end position="361"/>
    </location>
</feature>
<dbReference type="FunFam" id="1.20.58.390:FF:000093">
    <property type="entry name" value="Uncharacterized protein"/>
    <property type="match status" value="1"/>
</dbReference>
<evidence type="ECO:0000259" key="7">
    <source>
        <dbReference type="Pfam" id="PF02932"/>
    </source>
</evidence>
<dbReference type="OMA" id="YACCTIP"/>
<evidence type="ECO:0000313" key="9">
    <source>
        <dbReference type="Proteomes" id="UP000007110"/>
    </source>
</evidence>
<keyword evidence="5" id="KW-0407">Ion channel</keyword>
<proteinExistence type="inferred from homology"/>
<dbReference type="EnsemblMetazoa" id="XM_787443">
    <property type="protein sequence ID" value="XP_792536"/>
    <property type="gene ID" value="LOC587732"/>
</dbReference>
<dbReference type="Pfam" id="PF02931">
    <property type="entry name" value="Neur_chan_LBD"/>
    <property type="match status" value="1"/>
</dbReference>
<dbReference type="InterPro" id="IPR006029">
    <property type="entry name" value="Neurotrans-gated_channel_TM"/>
</dbReference>
<dbReference type="FunFam" id="2.70.170.10:FF:000072">
    <property type="entry name" value="Uncharacterized protein"/>
    <property type="match status" value="1"/>
</dbReference>
<dbReference type="SUPFAM" id="SSF90112">
    <property type="entry name" value="Neurotransmitter-gated ion-channel transmembrane pore"/>
    <property type="match status" value="1"/>
</dbReference>
<dbReference type="Gene3D" id="1.20.58.390">
    <property type="entry name" value="Neurotransmitter-gated ion-channel transmembrane domain"/>
    <property type="match status" value="1"/>
</dbReference>
<dbReference type="GO" id="GO:1904315">
    <property type="term" value="F:transmitter-gated monoatomic ion channel activity involved in regulation of postsynaptic membrane potential"/>
    <property type="evidence" value="ECO:0000318"/>
    <property type="project" value="GO_Central"/>
</dbReference>
<dbReference type="InterPro" id="IPR036734">
    <property type="entry name" value="Neur_chan_lig-bd_sf"/>
</dbReference>
<sequence>MDPVHFKFVMAWLLLNYLILSHITKAHRVDVNTTLSAESNITTEKELVANLLSEYGDTSVRPVKDHLQPVEVFFRMLLFELITLDETHQMVTVRSNMRLQWTDEYLQWDPDENGGIYNITLKTNQVWRPDVVLDEDLDRDFISIPEADTFVIVQYTGAMDWLFPAITTSACKMNIQYFPFDTQQCVLTFYPWTLDESKMRFFAKNDEDALQMRYVRNGIWSMTDFKPENFSFRYICCPYPNDHIRYTLTFDREYGFFLSNIIVPAIFLTSLMLVGFWLHPDSGEKVAFTVTNLLALILFQQLVSDSMPPIGEPRSIIVTCFFMLVVVSGCSVFFSVLVLRMYHHDATSIPPRLAIKMLMPWISKGKNKNYMRKFYSSSLPNITDIVFMNGKTEVNKSSSKADDDQEMDDRNVYLWKQTALAFDSFCGTILSLCMLGTLLYALISFLMGI</sequence>
<dbReference type="OrthoDB" id="410315at2759"/>
<dbReference type="GO" id="GO:0005886">
    <property type="term" value="C:plasma membrane"/>
    <property type="evidence" value="ECO:0000318"/>
    <property type="project" value="GO_Central"/>
</dbReference>
<dbReference type="GO" id="GO:0034220">
    <property type="term" value="P:monoatomic ion transmembrane transport"/>
    <property type="evidence" value="ECO:0000318"/>
    <property type="project" value="GO_Central"/>
</dbReference>
<dbReference type="GO" id="GO:0045202">
    <property type="term" value="C:synapse"/>
    <property type="evidence" value="ECO:0000318"/>
    <property type="project" value="GO_Central"/>
</dbReference>
<dbReference type="InParanoid" id="A0A7M7P3T4"/>
<dbReference type="PROSITE" id="PS00236">
    <property type="entry name" value="NEUROTR_ION_CHANNEL"/>
    <property type="match status" value="1"/>
</dbReference>
<dbReference type="PANTHER" id="PTHR18945">
    <property type="entry name" value="NEUROTRANSMITTER GATED ION CHANNEL"/>
    <property type="match status" value="1"/>
</dbReference>
<dbReference type="InterPro" id="IPR018000">
    <property type="entry name" value="Neurotransmitter_ion_chnl_CS"/>
</dbReference>
<feature type="transmembrane region" description="Helical" evidence="5">
    <location>
        <begin position="420"/>
        <end position="443"/>
    </location>
</feature>
<dbReference type="GO" id="GO:0004888">
    <property type="term" value="F:transmembrane signaling receptor activity"/>
    <property type="evidence" value="ECO:0007669"/>
    <property type="project" value="InterPro"/>
</dbReference>
<evidence type="ECO:0000313" key="8">
    <source>
        <dbReference type="EnsemblMetazoa" id="XP_030844790"/>
    </source>
</evidence>
<keyword evidence="5" id="KW-0732">Signal</keyword>
<dbReference type="CDD" id="cd19051">
    <property type="entry name" value="LGIC_TM_cation"/>
    <property type="match status" value="1"/>
</dbReference>
<dbReference type="GO" id="GO:1902495">
    <property type="term" value="C:transmembrane transporter complex"/>
    <property type="evidence" value="ECO:0000318"/>
    <property type="project" value="GO_Central"/>
</dbReference>
<dbReference type="GeneID" id="587732"/>
<dbReference type="GO" id="GO:0007268">
    <property type="term" value="P:chemical synaptic transmission"/>
    <property type="evidence" value="ECO:0000318"/>
    <property type="project" value="GO_Central"/>
</dbReference>
<comment type="caution">
    <text evidence="5">Lacks conserved residue(s) required for the propagation of feature annotation.</text>
</comment>
<evidence type="ECO:0000256" key="3">
    <source>
        <dbReference type="ARBA" id="ARBA00022989"/>
    </source>
</evidence>
<dbReference type="RefSeq" id="XP_030844790.1">
    <property type="nucleotide sequence ID" value="XM_030988930.1"/>
</dbReference>
<dbReference type="KEGG" id="spu:587732"/>
<keyword evidence="5" id="KW-0813">Transport</keyword>
<comment type="similarity">
    <text evidence="5">Belongs to the ligand-gated ion channel (TC 1.A.9) family.</text>
</comment>
<evidence type="ECO:0000256" key="5">
    <source>
        <dbReference type="RuleBase" id="RU000687"/>
    </source>
</evidence>
<dbReference type="InterPro" id="IPR036719">
    <property type="entry name" value="Neuro-gated_channel_TM_sf"/>
</dbReference>